<organism evidence="1 2">
    <name type="scientific">Algoriphagus formosus</name>
    <dbReference type="NCBI Taxonomy" id="2007308"/>
    <lineage>
        <taxon>Bacteria</taxon>
        <taxon>Pseudomonadati</taxon>
        <taxon>Bacteroidota</taxon>
        <taxon>Cytophagia</taxon>
        <taxon>Cytophagales</taxon>
        <taxon>Cyclobacteriaceae</taxon>
        <taxon>Algoriphagus</taxon>
    </lineage>
</organism>
<name>A0A4R5V850_9BACT</name>
<dbReference type="Proteomes" id="UP000295438">
    <property type="component" value="Unassembled WGS sequence"/>
</dbReference>
<reference evidence="1 2" key="1">
    <citation type="submission" date="2019-03" db="EMBL/GenBank/DDBJ databases">
        <title>Algoriphagus aquimaris sp. nov., isolated form marine sediment in Pohang, Korea.</title>
        <authorList>
            <person name="Kim J."/>
            <person name="Yoon S.-H."/>
            <person name="Lee S.-S."/>
        </authorList>
    </citation>
    <scope>NUCLEOTIDE SEQUENCE [LARGE SCALE GENOMIC DNA]</scope>
    <source>
        <strain evidence="1 2">F21</strain>
    </source>
</reference>
<keyword evidence="2" id="KW-1185">Reference proteome</keyword>
<proteinExistence type="predicted"/>
<dbReference type="AlphaFoldDB" id="A0A4R5V850"/>
<comment type="caution">
    <text evidence="1">The sequence shown here is derived from an EMBL/GenBank/DDBJ whole genome shotgun (WGS) entry which is preliminary data.</text>
</comment>
<evidence type="ECO:0008006" key="3">
    <source>
        <dbReference type="Google" id="ProtNLM"/>
    </source>
</evidence>
<evidence type="ECO:0000313" key="1">
    <source>
        <dbReference type="EMBL" id="TDK48242.1"/>
    </source>
</evidence>
<sequence>MGRKKPKIEISEHISRINFKGEENYFFKFVNKTDSELFDVRVEATFFKPVGDLNGTNLQGTDITLKDSFFMYIPKPNPLDQHNLHCIKLRTTENLEEKWTDDSSKIRLTIIGRHALSGFNQVFYKEFNSKRCITSKEFISGDSLEVK</sequence>
<evidence type="ECO:0000313" key="2">
    <source>
        <dbReference type="Proteomes" id="UP000295438"/>
    </source>
</evidence>
<gene>
    <name evidence="1" type="ORF">E1898_04290</name>
</gene>
<dbReference type="EMBL" id="SMUW01000027">
    <property type="protein sequence ID" value="TDK48242.1"/>
    <property type="molecule type" value="Genomic_DNA"/>
</dbReference>
<protein>
    <recommendedName>
        <fullName evidence="3">Major sperm protein</fullName>
    </recommendedName>
</protein>
<dbReference type="RefSeq" id="WP_133389968.1">
    <property type="nucleotide sequence ID" value="NZ_SMUW01000027.1"/>
</dbReference>
<accession>A0A4R5V850</accession>